<name>A0A4V1IZI2_ROZAC</name>
<dbReference type="Proteomes" id="UP000281549">
    <property type="component" value="Unassembled WGS sequence"/>
</dbReference>
<gene>
    <name evidence="1" type="ORF">ROZALSC1DRAFT_23511</name>
</gene>
<proteinExistence type="predicted"/>
<dbReference type="AlphaFoldDB" id="A0A4V1IZI2"/>
<sequence>IEIQKGAETAPLSKTIKFIEQVLLEEVQEYENNENGFHEFQDGCLKFCDSPFCMWFPSYENIFIIIPNSGMYPIMHDSLVSFPSFTTLLPNIGNDEDKIDVDLRNITRSPSLMSSPHEFLPLVAQGAQRRPFPGFLKP</sequence>
<accession>A0A4V1IZI2</accession>
<dbReference type="EMBL" id="ML005546">
    <property type="protein sequence ID" value="RKP18149.1"/>
    <property type="molecule type" value="Genomic_DNA"/>
</dbReference>
<reference evidence="2" key="1">
    <citation type="journal article" date="2018" name="Nat. Microbiol.">
        <title>Leveraging single-cell genomics to expand the fungal tree of life.</title>
        <authorList>
            <person name="Ahrendt S.R."/>
            <person name="Quandt C.A."/>
            <person name="Ciobanu D."/>
            <person name="Clum A."/>
            <person name="Salamov A."/>
            <person name="Andreopoulos B."/>
            <person name="Cheng J.F."/>
            <person name="Woyke T."/>
            <person name="Pelin A."/>
            <person name="Henrissat B."/>
            <person name="Reynolds N.K."/>
            <person name="Benny G.L."/>
            <person name="Smith M.E."/>
            <person name="James T.Y."/>
            <person name="Grigoriev I.V."/>
        </authorList>
    </citation>
    <scope>NUCLEOTIDE SEQUENCE [LARGE SCALE GENOMIC DNA]</scope>
    <source>
        <strain evidence="2">CSF55</strain>
    </source>
</reference>
<evidence type="ECO:0000313" key="1">
    <source>
        <dbReference type="EMBL" id="RKP18149.1"/>
    </source>
</evidence>
<protein>
    <submittedName>
        <fullName evidence="1">Uncharacterized protein</fullName>
    </submittedName>
</protein>
<feature type="non-terminal residue" evidence="1">
    <location>
        <position position="1"/>
    </location>
</feature>
<evidence type="ECO:0000313" key="2">
    <source>
        <dbReference type="Proteomes" id="UP000281549"/>
    </source>
</evidence>
<organism evidence="1 2">
    <name type="scientific">Rozella allomycis (strain CSF55)</name>
    <dbReference type="NCBI Taxonomy" id="988480"/>
    <lineage>
        <taxon>Eukaryota</taxon>
        <taxon>Fungi</taxon>
        <taxon>Fungi incertae sedis</taxon>
        <taxon>Cryptomycota</taxon>
        <taxon>Cryptomycota incertae sedis</taxon>
        <taxon>Rozella</taxon>
    </lineage>
</organism>